<dbReference type="PANTHER" id="PTHR21256:SF2">
    <property type="entry name" value="HISTIDINE BIOSYNTHESIS TRIFUNCTIONAL PROTEIN"/>
    <property type="match status" value="1"/>
</dbReference>
<feature type="binding site" evidence="12 16">
    <location>
        <position position="263"/>
    </location>
    <ligand>
        <name>Zn(2+)</name>
        <dbReference type="ChEBI" id="CHEBI:29105"/>
    </ligand>
</feature>
<comment type="catalytic activity">
    <reaction evidence="11 12">
        <text>L-histidinol + 2 NAD(+) + H2O = L-histidine + 2 NADH + 3 H(+)</text>
        <dbReference type="Rhea" id="RHEA:20641"/>
        <dbReference type="ChEBI" id="CHEBI:15377"/>
        <dbReference type="ChEBI" id="CHEBI:15378"/>
        <dbReference type="ChEBI" id="CHEBI:57540"/>
        <dbReference type="ChEBI" id="CHEBI:57595"/>
        <dbReference type="ChEBI" id="CHEBI:57699"/>
        <dbReference type="ChEBI" id="CHEBI:57945"/>
        <dbReference type="EC" id="1.1.1.23"/>
    </reaction>
</comment>
<feature type="binding site" evidence="12 15">
    <location>
        <position position="241"/>
    </location>
    <ligand>
        <name>substrate</name>
    </ligand>
</feature>
<dbReference type="NCBIfam" id="TIGR00069">
    <property type="entry name" value="hisD"/>
    <property type="match status" value="1"/>
</dbReference>
<dbReference type="HAMAP" id="MF_01024">
    <property type="entry name" value="HisD"/>
    <property type="match status" value="1"/>
</dbReference>
<dbReference type="AlphaFoldDB" id="A0A7C8BUS8"/>
<feature type="binding site" evidence="12 15">
    <location>
        <position position="263"/>
    </location>
    <ligand>
        <name>substrate</name>
    </ligand>
</feature>
<proteinExistence type="inferred from homology"/>
<comment type="cofactor">
    <cofactor evidence="12 16">
        <name>Zn(2+)</name>
        <dbReference type="ChEBI" id="CHEBI:29105"/>
    </cofactor>
    <text evidence="12 16">Binds 1 zinc ion per subunit.</text>
</comment>
<evidence type="ECO:0000256" key="13">
    <source>
        <dbReference type="PIRNR" id="PIRNR000099"/>
    </source>
</evidence>
<dbReference type="GO" id="GO:0005829">
    <property type="term" value="C:cytosol"/>
    <property type="evidence" value="ECO:0007669"/>
    <property type="project" value="TreeGrafter"/>
</dbReference>
<dbReference type="EMBL" id="WBKA01000002">
    <property type="protein sequence ID" value="KAB1632972.1"/>
    <property type="molecule type" value="Genomic_DNA"/>
</dbReference>
<feature type="binding site" evidence="12 15">
    <location>
        <position position="366"/>
    </location>
    <ligand>
        <name>substrate</name>
    </ligand>
</feature>
<evidence type="ECO:0000256" key="12">
    <source>
        <dbReference type="HAMAP-Rule" id="MF_01024"/>
    </source>
</evidence>
<evidence type="ECO:0000256" key="6">
    <source>
        <dbReference type="ARBA" id="ARBA00022723"/>
    </source>
</evidence>
<evidence type="ECO:0000256" key="2">
    <source>
        <dbReference type="ARBA" id="ARBA00004940"/>
    </source>
</evidence>
<dbReference type="PRINTS" id="PR00083">
    <property type="entry name" value="HOLDHDRGNASE"/>
</dbReference>
<dbReference type="InterPro" id="IPR001692">
    <property type="entry name" value="Histidinol_DH_CS"/>
</dbReference>
<dbReference type="SUPFAM" id="SSF53720">
    <property type="entry name" value="ALDH-like"/>
    <property type="match status" value="1"/>
</dbReference>
<evidence type="ECO:0000256" key="11">
    <source>
        <dbReference type="ARBA" id="ARBA00049489"/>
    </source>
</evidence>
<dbReference type="GO" id="GO:0008270">
    <property type="term" value="F:zinc ion binding"/>
    <property type="evidence" value="ECO:0007669"/>
    <property type="project" value="UniProtKB-UniRule"/>
</dbReference>
<evidence type="ECO:0000256" key="16">
    <source>
        <dbReference type="PIRSR" id="PIRSR000099-4"/>
    </source>
</evidence>
<dbReference type="RefSeq" id="WP_158035894.1">
    <property type="nucleotide sequence ID" value="NZ_BAAAZV010000003.1"/>
</dbReference>
<evidence type="ECO:0000256" key="17">
    <source>
        <dbReference type="RuleBase" id="RU004175"/>
    </source>
</evidence>
<evidence type="ECO:0000313" key="19">
    <source>
        <dbReference type="Proteomes" id="UP000481339"/>
    </source>
</evidence>
<accession>A0A7C8BUS8</accession>
<dbReference type="GO" id="GO:0000105">
    <property type="term" value="P:L-histidine biosynthetic process"/>
    <property type="evidence" value="ECO:0007669"/>
    <property type="project" value="UniProtKB-UniRule"/>
</dbReference>
<evidence type="ECO:0000256" key="8">
    <source>
        <dbReference type="ARBA" id="ARBA00023002"/>
    </source>
</evidence>
<feature type="active site" description="Proton acceptor" evidence="12 14">
    <location>
        <position position="333"/>
    </location>
</feature>
<evidence type="ECO:0000256" key="5">
    <source>
        <dbReference type="ARBA" id="ARBA00016531"/>
    </source>
</evidence>
<dbReference type="EC" id="1.1.1.23" evidence="4 12"/>
<dbReference type="InterPro" id="IPR022695">
    <property type="entry name" value="Histidinol_DH_monofunct"/>
</dbReference>
<feature type="binding site" evidence="12 15">
    <location>
        <position position="333"/>
    </location>
    <ligand>
        <name>substrate</name>
    </ligand>
</feature>
<keyword evidence="6 12" id="KW-0479">Metal-binding</keyword>
<dbReference type="GO" id="GO:0051287">
    <property type="term" value="F:NAD binding"/>
    <property type="evidence" value="ECO:0007669"/>
    <property type="project" value="InterPro"/>
</dbReference>
<feature type="active site" description="Proton acceptor" evidence="12 14">
    <location>
        <position position="332"/>
    </location>
</feature>
<evidence type="ECO:0000256" key="7">
    <source>
        <dbReference type="ARBA" id="ARBA00022833"/>
    </source>
</evidence>
<keyword evidence="12" id="KW-0028">Amino-acid biosynthesis</keyword>
<comment type="function">
    <text evidence="1 12">Catalyzes the sequential NAD-dependent oxidations of L-histidinol to L-histidinaldehyde and then to L-histidine.</text>
</comment>
<dbReference type="PROSITE" id="PS00611">
    <property type="entry name" value="HISOL_DEHYDROGENASE"/>
    <property type="match status" value="1"/>
</dbReference>
<keyword evidence="9 12" id="KW-0520">NAD</keyword>
<keyword evidence="10 12" id="KW-0368">Histidine biosynthesis</keyword>
<dbReference type="Pfam" id="PF00815">
    <property type="entry name" value="Histidinol_dh"/>
    <property type="match status" value="1"/>
</dbReference>
<evidence type="ECO:0000256" key="1">
    <source>
        <dbReference type="ARBA" id="ARBA00003850"/>
    </source>
</evidence>
<evidence type="ECO:0000256" key="14">
    <source>
        <dbReference type="PIRSR" id="PIRSR000099-1"/>
    </source>
</evidence>
<evidence type="ECO:0000256" key="15">
    <source>
        <dbReference type="PIRSR" id="PIRSR000099-3"/>
    </source>
</evidence>
<organism evidence="18 19">
    <name type="scientific">Pseudoclavibacter caeni</name>
    <dbReference type="NCBI Taxonomy" id="908846"/>
    <lineage>
        <taxon>Bacteria</taxon>
        <taxon>Bacillati</taxon>
        <taxon>Actinomycetota</taxon>
        <taxon>Actinomycetes</taxon>
        <taxon>Micrococcales</taxon>
        <taxon>Microbacteriaceae</taxon>
        <taxon>Pseudoclavibacter</taxon>
    </lineage>
</organism>
<dbReference type="OrthoDB" id="9805269at2"/>
<evidence type="ECO:0000256" key="9">
    <source>
        <dbReference type="ARBA" id="ARBA00023027"/>
    </source>
</evidence>
<protein>
    <recommendedName>
        <fullName evidence="5 12">Histidinol dehydrogenase</fullName>
        <shortName evidence="12">HDH</shortName>
        <ecNumber evidence="4 12">1.1.1.23</ecNumber>
    </recommendedName>
</protein>
<feature type="binding site" evidence="12 16">
    <location>
        <position position="425"/>
    </location>
    <ligand>
        <name>Zn(2+)</name>
        <dbReference type="ChEBI" id="CHEBI:29105"/>
    </ligand>
</feature>
<dbReference type="InterPro" id="IPR016161">
    <property type="entry name" value="Ald_DH/histidinol_DH"/>
</dbReference>
<comment type="caution">
    <text evidence="18">The sequence shown here is derived from an EMBL/GenBank/DDBJ whole genome shotgun (WGS) entry which is preliminary data.</text>
</comment>
<gene>
    <name evidence="12 18" type="primary">hisD</name>
    <name evidence="18" type="ORF">F8O02_03715</name>
</gene>
<reference evidence="18 19" key="1">
    <citation type="submission" date="2019-09" db="EMBL/GenBank/DDBJ databases">
        <title>Phylogeny of genus Pseudoclavibacter and closely related genus.</title>
        <authorList>
            <person name="Li Y."/>
        </authorList>
    </citation>
    <scope>NUCLEOTIDE SEQUENCE [LARGE SCALE GENOMIC DNA]</scope>
    <source>
        <strain evidence="18 19">JCM 16921</strain>
    </source>
</reference>
<keyword evidence="7 12" id="KW-0862">Zinc</keyword>
<dbReference type="PIRSF" id="PIRSF000099">
    <property type="entry name" value="Histidinol_dh"/>
    <property type="match status" value="1"/>
</dbReference>
<feature type="binding site" evidence="12 15">
    <location>
        <position position="266"/>
    </location>
    <ligand>
        <name>substrate</name>
    </ligand>
</feature>
<sequence length="441" mass="46906">MLHTIDLRDQDVNALRLRDQLPRPEQDVSAAASAAADIIAAVRAHGRDALVDQARRFDHVEITDFRVPQEQIDRAVAALDADIREALQIAIERVSQATRAQLRDPVTTEFPGGARIVQRWSPVRAAGLYVPGGKAVYPSSVIMNVVPAMVAGVDRLALMSPPQRDHDGGVHPLTLATAGLLGVHEIYAIGGAGAIAALAYGVPEIGLDPVDVITGPGNAFVAAAKLAVSRDVAIDSVAGPTEILVLADETADADLVAADLLSQAEHDEAASSVLVTDDPQLADRVRERVAARLARTPNRERATVALEGEQSAIVLVDDLDAAIAVSDAYAPEHLEIITRDAVSVADRVRNAGAIFVGPWSPVPLGDYMAGSNHVLPTSGRARFSPALGAYTFLRPQQLIEYTREGLGEIARPIERFARAERLEAHAESIAARFEDDAEGAR</sequence>
<dbReference type="Gene3D" id="1.20.5.1300">
    <property type="match status" value="1"/>
</dbReference>
<keyword evidence="19" id="KW-1185">Reference proteome</keyword>
<dbReference type="Gene3D" id="3.40.50.1980">
    <property type="entry name" value="Nitrogenase molybdenum iron protein domain"/>
    <property type="match status" value="2"/>
</dbReference>
<evidence type="ECO:0000313" key="18">
    <source>
        <dbReference type="EMBL" id="KAB1632972.1"/>
    </source>
</evidence>
<feature type="binding site" evidence="12 15">
    <location>
        <position position="420"/>
    </location>
    <ligand>
        <name>substrate</name>
    </ligand>
</feature>
<comment type="caution">
    <text evidence="12">Lacks conserved residue(s) required for the propagation of feature annotation.</text>
</comment>
<evidence type="ECO:0000256" key="3">
    <source>
        <dbReference type="ARBA" id="ARBA00010178"/>
    </source>
</evidence>
<dbReference type="InterPro" id="IPR012131">
    <property type="entry name" value="Hstdl_DH"/>
</dbReference>
<feature type="binding site" evidence="12 16">
    <location>
        <position position="366"/>
    </location>
    <ligand>
        <name>Zn(2+)</name>
        <dbReference type="ChEBI" id="CHEBI:29105"/>
    </ligand>
</feature>
<keyword evidence="8 12" id="KW-0560">Oxidoreductase</keyword>
<dbReference type="Proteomes" id="UP000481339">
    <property type="component" value="Unassembled WGS sequence"/>
</dbReference>
<evidence type="ECO:0000256" key="10">
    <source>
        <dbReference type="ARBA" id="ARBA00023102"/>
    </source>
</evidence>
<dbReference type="FunFam" id="3.40.50.1980:FF:000001">
    <property type="entry name" value="Histidinol dehydrogenase"/>
    <property type="match status" value="1"/>
</dbReference>
<comment type="pathway">
    <text evidence="2 12">Amino-acid biosynthesis; L-histidine biosynthesis; L-histidine from 5-phospho-alpha-D-ribose 1-diphosphate: step 9/9.</text>
</comment>
<dbReference type="CDD" id="cd06572">
    <property type="entry name" value="Histidinol_dh"/>
    <property type="match status" value="1"/>
</dbReference>
<feature type="binding site" evidence="12 16">
    <location>
        <position position="266"/>
    </location>
    <ligand>
        <name>Zn(2+)</name>
        <dbReference type="ChEBI" id="CHEBI:29105"/>
    </ligand>
</feature>
<comment type="similarity">
    <text evidence="3 12 13 17">Belongs to the histidinol dehydrogenase family.</text>
</comment>
<feature type="binding site" evidence="12 15">
    <location>
        <position position="425"/>
    </location>
    <ligand>
        <name>substrate</name>
    </ligand>
</feature>
<dbReference type="PANTHER" id="PTHR21256">
    <property type="entry name" value="HISTIDINOL DEHYDROGENASE HDH"/>
    <property type="match status" value="1"/>
</dbReference>
<name>A0A7C8BUS8_9MICO</name>
<dbReference type="UniPathway" id="UPA00031">
    <property type="reaction ID" value="UER00014"/>
</dbReference>
<dbReference type="GO" id="GO:0004399">
    <property type="term" value="F:histidinol dehydrogenase activity"/>
    <property type="evidence" value="ECO:0007669"/>
    <property type="project" value="UniProtKB-UniRule"/>
</dbReference>
<evidence type="ECO:0000256" key="4">
    <source>
        <dbReference type="ARBA" id="ARBA00012965"/>
    </source>
</evidence>